<evidence type="ECO:0000256" key="1">
    <source>
        <dbReference type="SAM" id="MobiDB-lite"/>
    </source>
</evidence>
<accession>A0ABS9DUN9</accession>
<gene>
    <name evidence="2" type="ORF">L2A60_00640</name>
</gene>
<reference evidence="2 3" key="1">
    <citation type="submission" date="2022-01" db="EMBL/GenBank/DDBJ databases">
        <authorList>
            <person name="Won M."/>
            <person name="Kim S.-J."/>
            <person name="Kwon S.-W."/>
        </authorList>
    </citation>
    <scope>NUCLEOTIDE SEQUENCE [LARGE SCALE GENOMIC DNA]</scope>
    <source>
        <strain evidence="2 3">KCTC 23505</strain>
    </source>
</reference>
<evidence type="ECO:0000313" key="2">
    <source>
        <dbReference type="EMBL" id="MCF3945192.1"/>
    </source>
</evidence>
<proteinExistence type="predicted"/>
<dbReference type="Proteomes" id="UP001521209">
    <property type="component" value="Unassembled WGS sequence"/>
</dbReference>
<sequence>MKYNANHRINRQEQRHGSTAVRPGIAMPRRSFRLEGAFVRNDRGRCHPSLIDEFSMRSGAIEKNRI</sequence>
<organism evidence="2 3">
    <name type="scientific">Acidiphilium iwatense</name>
    <dbReference type="NCBI Taxonomy" id="768198"/>
    <lineage>
        <taxon>Bacteria</taxon>
        <taxon>Pseudomonadati</taxon>
        <taxon>Pseudomonadota</taxon>
        <taxon>Alphaproteobacteria</taxon>
        <taxon>Acetobacterales</taxon>
        <taxon>Acidocellaceae</taxon>
        <taxon>Acidiphilium</taxon>
    </lineage>
</organism>
<protein>
    <submittedName>
        <fullName evidence="2">Uncharacterized protein</fullName>
    </submittedName>
</protein>
<feature type="region of interest" description="Disordered" evidence="1">
    <location>
        <begin position="1"/>
        <end position="23"/>
    </location>
</feature>
<dbReference type="RefSeq" id="WP_235702429.1">
    <property type="nucleotide sequence ID" value="NZ_JAKGBZ010000001.1"/>
</dbReference>
<evidence type="ECO:0000313" key="3">
    <source>
        <dbReference type="Proteomes" id="UP001521209"/>
    </source>
</evidence>
<comment type="caution">
    <text evidence="2">The sequence shown here is derived from an EMBL/GenBank/DDBJ whole genome shotgun (WGS) entry which is preliminary data.</text>
</comment>
<name>A0ABS9DUN9_9PROT</name>
<keyword evidence="3" id="KW-1185">Reference proteome</keyword>
<dbReference type="EMBL" id="JAKGBZ010000001">
    <property type="protein sequence ID" value="MCF3945192.1"/>
    <property type="molecule type" value="Genomic_DNA"/>
</dbReference>